<gene>
    <name evidence="10" type="ORF">METZ01_LOCUS379088</name>
</gene>
<comment type="cofactor">
    <cofactor evidence="8">
        <name>[2Fe-2S] cluster</name>
        <dbReference type="ChEBI" id="CHEBI:190135"/>
    </cofactor>
</comment>
<comment type="similarity">
    <text evidence="1">Belongs to the 2Fe2S plant-type ferredoxin family.</text>
</comment>
<dbReference type="InterPro" id="IPR006058">
    <property type="entry name" value="2Fe2S_fd_BS"/>
</dbReference>
<evidence type="ECO:0000256" key="4">
    <source>
        <dbReference type="ARBA" id="ARBA00022723"/>
    </source>
</evidence>
<evidence type="ECO:0000256" key="5">
    <source>
        <dbReference type="ARBA" id="ARBA00022982"/>
    </source>
</evidence>
<proteinExistence type="inferred from homology"/>
<reference evidence="10" key="1">
    <citation type="submission" date="2018-05" db="EMBL/GenBank/DDBJ databases">
        <authorList>
            <person name="Lanie J.A."/>
            <person name="Ng W.-L."/>
            <person name="Kazmierczak K.M."/>
            <person name="Andrzejewski T.M."/>
            <person name="Davidsen T.M."/>
            <person name="Wayne K.J."/>
            <person name="Tettelin H."/>
            <person name="Glass J.I."/>
            <person name="Rusch D."/>
            <person name="Podicherti R."/>
            <person name="Tsui H.-C.T."/>
            <person name="Winkler M.E."/>
        </authorList>
    </citation>
    <scope>NUCLEOTIDE SEQUENCE</scope>
</reference>
<evidence type="ECO:0000256" key="8">
    <source>
        <dbReference type="ARBA" id="ARBA00034078"/>
    </source>
</evidence>
<dbReference type="GO" id="GO:0051537">
    <property type="term" value="F:2 iron, 2 sulfur cluster binding"/>
    <property type="evidence" value="ECO:0007669"/>
    <property type="project" value="UniProtKB-KW"/>
</dbReference>
<accession>A0A382TW00</accession>
<dbReference type="PANTHER" id="PTHR43112">
    <property type="entry name" value="FERREDOXIN"/>
    <property type="match status" value="1"/>
</dbReference>
<dbReference type="AlphaFoldDB" id="A0A382TW00"/>
<dbReference type="CDD" id="cd00207">
    <property type="entry name" value="fer2"/>
    <property type="match status" value="1"/>
</dbReference>
<organism evidence="10">
    <name type="scientific">marine metagenome</name>
    <dbReference type="NCBI Taxonomy" id="408172"/>
    <lineage>
        <taxon>unclassified sequences</taxon>
        <taxon>metagenomes</taxon>
        <taxon>ecological metagenomes</taxon>
    </lineage>
</organism>
<dbReference type="GO" id="GO:0046872">
    <property type="term" value="F:metal ion binding"/>
    <property type="evidence" value="ECO:0007669"/>
    <property type="project" value="UniProtKB-KW"/>
</dbReference>
<dbReference type="InterPro" id="IPR001041">
    <property type="entry name" value="2Fe-2S_ferredoxin-type"/>
</dbReference>
<evidence type="ECO:0000256" key="2">
    <source>
        <dbReference type="ARBA" id="ARBA00022448"/>
    </source>
</evidence>
<keyword evidence="6" id="KW-0408">Iron</keyword>
<keyword evidence="7" id="KW-0411">Iron-sulfur</keyword>
<dbReference type="Gene3D" id="3.10.20.30">
    <property type="match status" value="1"/>
</dbReference>
<protein>
    <recommendedName>
        <fullName evidence="9">2Fe-2S ferredoxin-type domain-containing protein</fullName>
    </recommendedName>
</protein>
<keyword evidence="2" id="KW-0813">Transport</keyword>
<dbReference type="InterPro" id="IPR036010">
    <property type="entry name" value="2Fe-2S_ferredoxin-like_sf"/>
</dbReference>
<evidence type="ECO:0000313" key="10">
    <source>
        <dbReference type="EMBL" id="SVD26234.1"/>
    </source>
</evidence>
<evidence type="ECO:0000256" key="6">
    <source>
        <dbReference type="ARBA" id="ARBA00023004"/>
    </source>
</evidence>
<dbReference type="InterPro" id="IPR010241">
    <property type="entry name" value="Fd_pln"/>
</dbReference>
<dbReference type="EMBL" id="UINC01139600">
    <property type="protein sequence ID" value="SVD26234.1"/>
    <property type="molecule type" value="Genomic_DNA"/>
</dbReference>
<feature type="domain" description="2Fe-2S ferredoxin-type" evidence="9">
    <location>
        <begin position="4"/>
        <end position="96"/>
    </location>
</feature>
<evidence type="ECO:0000259" key="9">
    <source>
        <dbReference type="PROSITE" id="PS51085"/>
    </source>
</evidence>
<keyword evidence="5" id="KW-0249">Electron transport</keyword>
<keyword evidence="3" id="KW-0001">2Fe-2S</keyword>
<evidence type="ECO:0000256" key="7">
    <source>
        <dbReference type="ARBA" id="ARBA00023014"/>
    </source>
</evidence>
<dbReference type="NCBIfam" id="TIGR02008">
    <property type="entry name" value="fdx_plant"/>
    <property type="match status" value="1"/>
</dbReference>
<dbReference type="GO" id="GO:0009055">
    <property type="term" value="F:electron transfer activity"/>
    <property type="evidence" value="ECO:0007669"/>
    <property type="project" value="InterPro"/>
</dbReference>
<dbReference type="PROSITE" id="PS51085">
    <property type="entry name" value="2FE2S_FER_2"/>
    <property type="match status" value="1"/>
</dbReference>
<dbReference type="InterPro" id="IPR012675">
    <property type="entry name" value="Beta-grasp_dom_sf"/>
</dbReference>
<dbReference type="PROSITE" id="PS00197">
    <property type="entry name" value="2FE2S_FER_1"/>
    <property type="match status" value="1"/>
</dbReference>
<dbReference type="SUPFAM" id="SSF54292">
    <property type="entry name" value="2Fe-2S ferredoxin-like"/>
    <property type="match status" value="1"/>
</dbReference>
<keyword evidence="4" id="KW-0479">Metal-binding</keyword>
<dbReference type="Pfam" id="PF00111">
    <property type="entry name" value="Fer2"/>
    <property type="match status" value="1"/>
</dbReference>
<name>A0A382TW00_9ZZZZ</name>
<dbReference type="PANTHER" id="PTHR43112:SF3">
    <property type="entry name" value="FERREDOXIN-2, CHLOROPLASTIC"/>
    <property type="match status" value="1"/>
</dbReference>
<sequence>MATYKVTIISESEGVNLTIDVPDDEYILDAVEDQGMDVPYSCRVGACSTCVGKIACGKVAQPDQSFLDEKQLDEGYFLPCVAYPTSDLTIITHAEEELY</sequence>
<evidence type="ECO:0000256" key="1">
    <source>
        <dbReference type="ARBA" id="ARBA00007874"/>
    </source>
</evidence>
<dbReference type="GO" id="GO:0022900">
    <property type="term" value="P:electron transport chain"/>
    <property type="evidence" value="ECO:0007669"/>
    <property type="project" value="InterPro"/>
</dbReference>
<evidence type="ECO:0000256" key="3">
    <source>
        <dbReference type="ARBA" id="ARBA00022714"/>
    </source>
</evidence>